<dbReference type="Pfam" id="PF00149">
    <property type="entry name" value="Metallophos"/>
    <property type="match status" value="1"/>
</dbReference>
<dbReference type="RefSeq" id="WP_274261600.1">
    <property type="nucleotide sequence ID" value="NZ_CP117884.1"/>
</dbReference>
<name>A0ABY7WTJ0_9LACO</name>
<evidence type="ECO:0000313" key="3">
    <source>
        <dbReference type="Proteomes" id="UP001220377"/>
    </source>
</evidence>
<feature type="domain" description="Calcineurin-like phosphoesterase" evidence="1">
    <location>
        <begin position="1"/>
        <end position="225"/>
    </location>
</feature>
<accession>A0ABY7WTJ0</accession>
<dbReference type="EMBL" id="CP117884">
    <property type="protein sequence ID" value="WDF83431.1"/>
    <property type="molecule type" value="Genomic_DNA"/>
</dbReference>
<gene>
    <name evidence="2" type="ORF">PQ472_04120</name>
</gene>
<protein>
    <submittedName>
        <fullName evidence="2">Metallophosphoesterase</fullName>
    </submittedName>
</protein>
<evidence type="ECO:0000313" key="2">
    <source>
        <dbReference type="EMBL" id="WDF83431.1"/>
    </source>
</evidence>
<proteinExistence type="predicted"/>
<sequence length="270" mass="30776">MRIAISSDNHFDVNKVDSDAAMVAQADYLRAHQYDYYLNAGDTFNDFRKTQAFYMGLQRLLGADVQVRYVAGNHDMIRGVDYTTLQTMRDPLYLHRTSEALPGTNWQLIGNNGWYDYSFAGPGLSAEEILHWKKAYWVDSVIDQPQSDPKRMDAELAILKHQLDQADGRPVLLLTHFVPDIQFLDPKMRESEMGGKAAALLGSQRLGNLLAQYPDVTAAFGHLHRRDLPQVMDGVQYLHSPVGYGTKRHHEWVSDDFMTEWVNSLQTVEI</sequence>
<evidence type="ECO:0000259" key="1">
    <source>
        <dbReference type="Pfam" id="PF00149"/>
    </source>
</evidence>
<dbReference type="NCBIfam" id="TIGR03729">
    <property type="entry name" value="acc_ester"/>
    <property type="match status" value="1"/>
</dbReference>
<dbReference type="InterPro" id="IPR029052">
    <property type="entry name" value="Metallo-depent_PP-like"/>
</dbReference>
<organism evidence="2 3">
    <name type="scientific">Lacticaseibacillus pabuli</name>
    <dbReference type="NCBI Taxonomy" id="3025672"/>
    <lineage>
        <taxon>Bacteria</taxon>
        <taxon>Bacillati</taxon>
        <taxon>Bacillota</taxon>
        <taxon>Bacilli</taxon>
        <taxon>Lactobacillales</taxon>
        <taxon>Lactobacillaceae</taxon>
        <taxon>Lacticaseibacillus</taxon>
    </lineage>
</organism>
<dbReference type="InterPro" id="IPR004843">
    <property type="entry name" value="Calcineurin-like_PHP"/>
</dbReference>
<reference evidence="2 3" key="1">
    <citation type="submission" date="2023-02" db="EMBL/GenBank/DDBJ databases">
        <title>Genome sequence of Lacticaseibacillus sp. KACC 23028.</title>
        <authorList>
            <person name="Kim S."/>
            <person name="Heo J."/>
            <person name="Kwon S.-W."/>
        </authorList>
    </citation>
    <scope>NUCLEOTIDE SEQUENCE [LARGE SCALE GENOMIC DNA]</scope>
    <source>
        <strain evidence="2 3">KACC 23028</strain>
    </source>
</reference>
<keyword evidence="3" id="KW-1185">Reference proteome</keyword>
<dbReference type="Proteomes" id="UP001220377">
    <property type="component" value="Chromosome"/>
</dbReference>
<dbReference type="InterPro" id="IPR022302">
    <property type="entry name" value="Phosphoesterase_putative"/>
</dbReference>
<dbReference type="SUPFAM" id="SSF56300">
    <property type="entry name" value="Metallo-dependent phosphatases"/>
    <property type="match status" value="1"/>
</dbReference>
<dbReference type="Gene3D" id="3.60.21.10">
    <property type="match status" value="1"/>
</dbReference>